<proteinExistence type="predicted"/>
<dbReference type="PANTHER" id="PTHR28604">
    <property type="match status" value="1"/>
</dbReference>
<feature type="region of interest" description="Disordered" evidence="1">
    <location>
        <begin position="131"/>
        <end position="153"/>
    </location>
</feature>
<organism evidence="3 4">
    <name type="scientific">Cercocebus atys</name>
    <name type="common">Sooty mangabey</name>
    <name type="synonym">Cercocebus torquatus atys</name>
    <dbReference type="NCBI Taxonomy" id="9531"/>
    <lineage>
        <taxon>Eukaryota</taxon>
        <taxon>Metazoa</taxon>
        <taxon>Chordata</taxon>
        <taxon>Craniata</taxon>
        <taxon>Vertebrata</taxon>
        <taxon>Euteleostomi</taxon>
        <taxon>Mammalia</taxon>
        <taxon>Eutheria</taxon>
        <taxon>Euarchontoglires</taxon>
        <taxon>Primates</taxon>
        <taxon>Haplorrhini</taxon>
        <taxon>Catarrhini</taxon>
        <taxon>Cercopithecidae</taxon>
        <taxon>Cercopithecinae</taxon>
        <taxon>Cercocebus</taxon>
    </lineage>
</organism>
<dbReference type="PANTHER" id="PTHR28604:SF2">
    <property type="entry name" value="RIKEN CDNA 2610028H24 GENE"/>
    <property type="match status" value="1"/>
</dbReference>
<evidence type="ECO:0000313" key="3">
    <source>
        <dbReference type="Ensembl" id="ENSCATP00000001585.1"/>
    </source>
</evidence>
<sequence length="343" mass="36599">MFTDSLRTHSGNLATWGLPVSGSLATVMRRPALACGALQSREGVAVFPQGSSLTSGWSPGGKDSPAGDTGAWAPAKQFFPSSNRTREGGGLQPPLPLQSSPAAPTMLDSAAAEHVTRLTLKLLGQKLEQERQNMEGGPEGLHLEPGNEDRPDDALQTALKRRRDLLQRLREQHLLDELSRAQAWNGASRGALGSALPPELTPTGILPAASPSPLAPDPPRIILPTVTQPPATIIQQLPQQPLIAQIPPPQAFPTQRSGSIKEDMVELLLLQNAQVHQLVLQNWMLKALPPALQDPPCVPPGVPRAARPRLPVVHHHHHHHAAWPPGAATVLQPAPSPWTPGPP</sequence>
<evidence type="ECO:0000259" key="2">
    <source>
        <dbReference type="Pfam" id="PF15248"/>
    </source>
</evidence>
<dbReference type="Pfam" id="PF15248">
    <property type="entry name" value="DUF4587"/>
    <property type="match status" value="1"/>
</dbReference>
<reference evidence="3" key="1">
    <citation type="submission" date="2025-08" db="UniProtKB">
        <authorList>
            <consortium name="Ensembl"/>
        </authorList>
    </citation>
    <scope>IDENTIFICATION</scope>
</reference>
<dbReference type="InterPro" id="IPR027904">
    <property type="entry name" value="DUF4587"/>
</dbReference>
<name>A0A2K5KLL2_CERAT</name>
<reference evidence="3" key="2">
    <citation type="submission" date="2025-09" db="UniProtKB">
        <authorList>
            <consortium name="Ensembl"/>
        </authorList>
    </citation>
    <scope>IDENTIFICATION</scope>
</reference>
<evidence type="ECO:0000313" key="4">
    <source>
        <dbReference type="Proteomes" id="UP000233060"/>
    </source>
</evidence>
<dbReference type="Bgee" id="ENSCATG00000007258">
    <property type="expression patterns" value="Expressed in pituitary gland"/>
</dbReference>
<dbReference type="InterPro" id="IPR038915">
    <property type="entry name" value="PRR29-like"/>
</dbReference>
<dbReference type="Proteomes" id="UP000233060">
    <property type="component" value="Unassembled WGS sequence"/>
</dbReference>
<dbReference type="GeneTree" id="ENSGT00390000011514"/>
<feature type="domain" description="DUF4587" evidence="2">
    <location>
        <begin position="256"/>
        <end position="318"/>
    </location>
</feature>
<dbReference type="KEGG" id="caty:105575565"/>
<feature type="compositionally biased region" description="Pro residues" evidence="1">
    <location>
        <begin position="334"/>
        <end position="343"/>
    </location>
</feature>
<gene>
    <name evidence="3" type="primary">C21orf58</name>
</gene>
<keyword evidence="4" id="KW-1185">Reference proteome</keyword>
<dbReference type="AlphaFoldDB" id="A0A2K5KLL2"/>
<feature type="region of interest" description="Disordered" evidence="1">
    <location>
        <begin position="316"/>
        <end position="343"/>
    </location>
</feature>
<evidence type="ECO:0000256" key="1">
    <source>
        <dbReference type="SAM" id="MobiDB-lite"/>
    </source>
</evidence>
<dbReference type="Ensembl" id="ENSCATT00000008124.1">
    <property type="protein sequence ID" value="ENSCATP00000001585.1"/>
    <property type="gene ID" value="ENSCATG00000007258.1"/>
</dbReference>
<accession>A0A2K5KLL2</accession>
<feature type="compositionally biased region" description="Basic and acidic residues" evidence="1">
    <location>
        <begin position="141"/>
        <end position="153"/>
    </location>
</feature>
<feature type="region of interest" description="Disordered" evidence="1">
    <location>
        <begin position="51"/>
        <end position="103"/>
    </location>
</feature>
<protein>
    <submittedName>
        <fullName evidence="3">Chromosome 21 open reading frame 58</fullName>
    </submittedName>
</protein>
<dbReference type="OrthoDB" id="8962708at2759"/>